<proteinExistence type="predicted"/>
<dbReference type="EMBL" id="PUJU01000010">
    <property type="protein sequence ID" value="NHB87336.1"/>
    <property type="molecule type" value="Genomic_DNA"/>
</dbReference>
<protein>
    <submittedName>
        <fullName evidence="1">Uncharacterized protein</fullName>
    </submittedName>
</protein>
<evidence type="ECO:0000313" key="2">
    <source>
        <dbReference type="Proteomes" id="UP000697802"/>
    </source>
</evidence>
<reference evidence="1 2" key="1">
    <citation type="submission" date="2018-02" db="EMBL/GenBank/DDBJ databases">
        <authorList>
            <person name="Machado R.A."/>
        </authorList>
    </citation>
    <scope>NUCLEOTIDE SEQUENCE [LARGE SCALE GENOMIC DNA]</scope>
    <source>
        <strain evidence="1 2">T327</strain>
    </source>
</reference>
<name>A0ABX0GGA0_9GAMM</name>
<dbReference type="Proteomes" id="UP000697802">
    <property type="component" value="Unassembled WGS sequence"/>
</dbReference>
<sequence length="279" mass="29977">MGSLFGSEGAKHFEGAGSLAQKMAQSGATSEEINAALTHYLKGQVPDGQDPAKGLIIAWGNFFGVPLDVVLSNEQMTPQKAAEIVAGGIPTSEAKLIQFAAAKAFLSLSKYQSTEVVEGKGSSLAGNNTTISSMNKGKGTSERLPESHIKEVTAAEVNNWWKNQGYGQPPYTPGTTVKEFELAANTKFVRVYDGTNSQMRGGWMMKAEDIKGLSSKQIQEKFALPYEPKYIADVEIKAGTKMRTGSANSLFGYKGGGTQFDLMGQRTGIFTNERAIQKK</sequence>
<keyword evidence="2" id="KW-1185">Reference proteome</keyword>
<organism evidence="1 2">
    <name type="scientific">Photorhabdus tasmaniensis</name>
    <dbReference type="NCBI Taxonomy" id="1004159"/>
    <lineage>
        <taxon>Bacteria</taxon>
        <taxon>Pseudomonadati</taxon>
        <taxon>Pseudomonadota</taxon>
        <taxon>Gammaproteobacteria</taxon>
        <taxon>Enterobacterales</taxon>
        <taxon>Morganellaceae</taxon>
        <taxon>Photorhabdus</taxon>
    </lineage>
</organism>
<accession>A0ABX0GGA0</accession>
<comment type="caution">
    <text evidence="1">The sequence shown here is derived from an EMBL/GenBank/DDBJ whole genome shotgun (WGS) entry which is preliminary data.</text>
</comment>
<evidence type="ECO:0000313" key="1">
    <source>
        <dbReference type="EMBL" id="NHB87336.1"/>
    </source>
</evidence>
<dbReference type="RefSeq" id="WP_133816232.1">
    <property type="nucleotide sequence ID" value="NZ_CAWPIF010000010.1"/>
</dbReference>
<gene>
    <name evidence="1" type="ORF">C5471_06285</name>
</gene>